<organism evidence="1 2">
    <name type="scientific">Gordonia insulae</name>
    <dbReference type="NCBI Taxonomy" id="2420509"/>
    <lineage>
        <taxon>Bacteria</taxon>
        <taxon>Bacillati</taxon>
        <taxon>Actinomycetota</taxon>
        <taxon>Actinomycetes</taxon>
        <taxon>Mycobacteriales</taxon>
        <taxon>Gordoniaceae</taxon>
        <taxon>Gordonia</taxon>
    </lineage>
</organism>
<reference evidence="1 2" key="1">
    <citation type="submission" date="2018-11" db="EMBL/GenBank/DDBJ databases">
        <title>Gordonia insulae sp. nov., isolated from an island soil.</title>
        <authorList>
            <person name="Kim Y.S."/>
            <person name="Kim S.B."/>
        </authorList>
    </citation>
    <scope>NUCLEOTIDE SEQUENCE [LARGE SCALE GENOMIC DNA]</scope>
    <source>
        <strain evidence="1 2">MMS17-SY073</strain>
    </source>
</reference>
<dbReference type="EMBL" id="CP033972">
    <property type="protein sequence ID" value="AZG47398.1"/>
    <property type="molecule type" value="Genomic_DNA"/>
</dbReference>
<dbReference type="Proteomes" id="UP000271469">
    <property type="component" value="Chromosome"/>
</dbReference>
<proteinExistence type="predicted"/>
<dbReference type="RefSeq" id="WP_124709766.1">
    <property type="nucleotide sequence ID" value="NZ_CP033972.1"/>
</dbReference>
<gene>
    <name evidence="1" type="ORF">D7316_04007</name>
</gene>
<accession>A0A3G8JR53</accession>
<dbReference type="AlphaFoldDB" id="A0A3G8JR53"/>
<sequence>MPRIRVWSVAVLLVVIAVITAASAVVRTSSPSAAAQLPQGSASVAGGTDAADGVLVSRTLFRESTAAIVVAPGVAPDSWRGVADLARTHRVPVFALDDTNRAAVAAELSRLGTTTVYAVGDPSVARDVGVGAVTTDTHDLSGNRPPEPTTSLVYLDRAGPDAEITAAAAGARVVRVPVADPRSTGESVRALRENPGAAVRAFGADFGSSADFAARVQTARSQTELPGGGQLVFPGRRLVALYGSPGSPSLGPLGAQDLPASVDRVKRLAAQYQPVSREPVVPAFEIIVSVASSEPGPDNSYSSMIDPGEIRRWVQAARAAGIYVTLDLQPGRTDFLTQAKRYADLLAEPNVGLALDPEWRLKPDQVHLSQIGSVSADEVNRTSEWLAGLVRARGLPQKTFVLHQFDSASLENRDRIITSRPELQVVLHADGHGTPPVKLGTWQRLISGLPPNIWMGWKNFYTEDHPTFPPSRTMQIQPTPWFVSYQ</sequence>
<keyword evidence="2" id="KW-1185">Reference proteome</keyword>
<protein>
    <submittedName>
        <fullName evidence="1">Uncharacterized protein</fullName>
    </submittedName>
</protein>
<dbReference type="OrthoDB" id="9812120at2"/>
<name>A0A3G8JR53_9ACTN</name>
<evidence type="ECO:0000313" key="2">
    <source>
        <dbReference type="Proteomes" id="UP000271469"/>
    </source>
</evidence>
<dbReference type="KEGG" id="gom:D7316_04007"/>
<evidence type="ECO:0000313" key="1">
    <source>
        <dbReference type="EMBL" id="AZG47398.1"/>
    </source>
</evidence>